<dbReference type="HOGENOM" id="CLU_118853_1_0_1"/>
<dbReference type="eggNOG" id="KOG0817">
    <property type="taxonomic scope" value="Eukaryota"/>
</dbReference>
<reference evidence="4 5" key="1">
    <citation type="journal article" date="2012" name="Eukaryot. Cell">
        <title>Genome sequence of the Trichosporon asahii environmental strain CBS 8904.</title>
        <authorList>
            <person name="Yang R.Y."/>
            <person name="Li H.T."/>
            <person name="Zhu H."/>
            <person name="Zhou G.P."/>
            <person name="Wang M."/>
            <person name="Wang L."/>
        </authorList>
    </citation>
    <scope>NUCLEOTIDE SEQUENCE [LARGE SCALE GENOMIC DNA]</scope>
    <source>
        <strain evidence="4 5">CBS 8904</strain>
    </source>
</reference>
<dbReference type="GO" id="GO:0006631">
    <property type="term" value="P:fatty acid metabolic process"/>
    <property type="evidence" value="ECO:0007669"/>
    <property type="project" value="TreeGrafter"/>
</dbReference>
<dbReference type="SUPFAM" id="SSF47027">
    <property type="entry name" value="Acyl-CoA binding protein"/>
    <property type="match status" value="1"/>
</dbReference>
<dbReference type="PANTHER" id="PTHR23310">
    <property type="entry name" value="ACYL-COA-BINDING PROTEIN, ACBP"/>
    <property type="match status" value="1"/>
</dbReference>
<accession>K1VNY1</accession>
<dbReference type="PANTHER" id="PTHR23310:SF62">
    <property type="entry name" value="ACYL-COA BINDING PROTEIN 1, ISOFORM A"/>
    <property type="match status" value="1"/>
</dbReference>
<dbReference type="Gene3D" id="1.20.80.10">
    <property type="match status" value="1"/>
</dbReference>
<evidence type="ECO:0000313" key="5">
    <source>
        <dbReference type="Proteomes" id="UP000006757"/>
    </source>
</evidence>
<dbReference type="AlphaFoldDB" id="K1VNY1"/>
<feature type="domain" description="ACB" evidence="3">
    <location>
        <begin position="1"/>
        <end position="90"/>
    </location>
</feature>
<evidence type="ECO:0000313" key="4">
    <source>
        <dbReference type="EMBL" id="EKD01137.1"/>
    </source>
</evidence>
<keyword evidence="2" id="KW-0446">Lipid-binding</keyword>
<name>K1VNY1_TRIAC</name>
<dbReference type="InterPro" id="IPR000582">
    <property type="entry name" value="Acyl-CoA-binding_protein"/>
</dbReference>
<dbReference type="InterPro" id="IPR014352">
    <property type="entry name" value="FERM/acyl-CoA-bd_prot_sf"/>
</dbReference>
<proteinExistence type="inferred from homology"/>
<protein>
    <submittedName>
        <fullName evidence="4">Long-chain fatty acid transporter</fullName>
    </submittedName>
</protein>
<dbReference type="Pfam" id="PF00887">
    <property type="entry name" value="ACBP"/>
    <property type="match status" value="1"/>
</dbReference>
<evidence type="ECO:0000256" key="1">
    <source>
        <dbReference type="ARBA" id="ARBA00005567"/>
    </source>
</evidence>
<comment type="caution">
    <text evidence="4">The sequence shown here is derived from an EMBL/GenBank/DDBJ whole genome shotgun (WGS) entry which is preliminary data.</text>
</comment>
<dbReference type="InterPro" id="IPR035984">
    <property type="entry name" value="Acyl-CoA-binding_sf"/>
</dbReference>
<organism evidence="4 5">
    <name type="scientific">Trichosporon asahii var. asahii (strain CBS 8904)</name>
    <name type="common">Yeast</name>
    <dbReference type="NCBI Taxonomy" id="1220162"/>
    <lineage>
        <taxon>Eukaryota</taxon>
        <taxon>Fungi</taxon>
        <taxon>Dikarya</taxon>
        <taxon>Basidiomycota</taxon>
        <taxon>Agaricomycotina</taxon>
        <taxon>Tremellomycetes</taxon>
        <taxon>Trichosporonales</taxon>
        <taxon>Trichosporonaceae</taxon>
        <taxon>Trichosporon</taxon>
    </lineage>
</organism>
<dbReference type="STRING" id="1220162.K1VNY1"/>
<evidence type="ECO:0000259" key="3">
    <source>
        <dbReference type="PROSITE" id="PS51228"/>
    </source>
</evidence>
<sequence>MSAQFDKAVSIVRSLPPDGSVKPTQDQQLEFYGLFKQATEGDVKGDRPGAFNFAGKYKWDAWKKLEGMSQDEAKAKYVALLKGMLEASNDEVAKKSLAELEGEFGIGHRELTSPAAA</sequence>
<gene>
    <name evidence="4" type="ORF">A1Q2_04635</name>
</gene>
<dbReference type="PROSITE" id="PS51228">
    <property type="entry name" value="ACB_2"/>
    <property type="match status" value="1"/>
</dbReference>
<dbReference type="InParanoid" id="K1VNY1"/>
<dbReference type="Proteomes" id="UP000006757">
    <property type="component" value="Unassembled WGS sequence"/>
</dbReference>
<dbReference type="EMBL" id="AMBO01000325">
    <property type="protein sequence ID" value="EKD01137.1"/>
    <property type="molecule type" value="Genomic_DNA"/>
</dbReference>
<dbReference type="PRINTS" id="PR00689">
    <property type="entry name" value="ACOABINDINGP"/>
</dbReference>
<dbReference type="FunCoup" id="K1VNY1">
    <property type="interactions" value="104"/>
</dbReference>
<keyword evidence="5" id="KW-1185">Reference proteome</keyword>
<evidence type="ECO:0000256" key="2">
    <source>
        <dbReference type="ARBA" id="ARBA00023121"/>
    </source>
</evidence>
<dbReference type="GO" id="GO:0000062">
    <property type="term" value="F:fatty-acyl-CoA binding"/>
    <property type="evidence" value="ECO:0007669"/>
    <property type="project" value="InterPro"/>
</dbReference>
<comment type="similarity">
    <text evidence="1">Belongs to the ACBP family.</text>
</comment>
<dbReference type="FunFam" id="1.20.80.10:FF:000010">
    <property type="entry name" value="Acyl-CoA-binding domain-containing protein 5"/>
    <property type="match status" value="1"/>
</dbReference>
<dbReference type="OMA" id="YFYKYYK"/>
<dbReference type="OrthoDB" id="346910at2759"/>